<dbReference type="InterPro" id="IPR051083">
    <property type="entry name" value="GrpII_Intron_Splice-Mob/Def"/>
</dbReference>
<dbReference type="GO" id="GO:0046872">
    <property type="term" value="F:metal ion binding"/>
    <property type="evidence" value="ECO:0007669"/>
    <property type="project" value="UniProtKB-KW"/>
</dbReference>
<gene>
    <name evidence="11" type="ORF">R70211_00153</name>
</gene>
<dbReference type="SUPFAM" id="SSF56672">
    <property type="entry name" value="DNA/RNA polymerases"/>
    <property type="match status" value="1"/>
</dbReference>
<keyword evidence="2" id="KW-0808">Transferase</keyword>
<dbReference type="PANTHER" id="PTHR34047:SF7">
    <property type="entry name" value="RNA-DIRECTED DNA POLYMERASE"/>
    <property type="match status" value="1"/>
</dbReference>
<dbReference type="GO" id="GO:0003723">
    <property type="term" value="F:RNA binding"/>
    <property type="evidence" value="ECO:0007669"/>
    <property type="project" value="InterPro"/>
</dbReference>
<accession>A0A9N8MJR6</accession>
<dbReference type="PANTHER" id="PTHR34047">
    <property type="entry name" value="NUCLEAR INTRON MATURASE 1, MITOCHONDRIAL-RELATED"/>
    <property type="match status" value="1"/>
</dbReference>
<dbReference type="Proteomes" id="UP000675121">
    <property type="component" value="Unassembled WGS sequence"/>
</dbReference>
<organism evidence="11 12">
    <name type="scientific">Paraburkholderia domus</name>
    <dbReference type="NCBI Taxonomy" id="2793075"/>
    <lineage>
        <taxon>Bacteria</taxon>
        <taxon>Pseudomonadati</taxon>
        <taxon>Pseudomonadota</taxon>
        <taxon>Betaproteobacteria</taxon>
        <taxon>Burkholderiales</taxon>
        <taxon>Burkholderiaceae</taxon>
        <taxon>Paraburkholderia</taxon>
    </lineage>
</organism>
<protein>
    <recommendedName>
        <fullName evidence="1">RNA-directed DNA polymerase</fullName>
        <ecNumber evidence="1">2.7.7.49</ecNumber>
    </recommendedName>
</protein>
<dbReference type="EMBL" id="CAJNAS010000001">
    <property type="protein sequence ID" value="CAE6855722.1"/>
    <property type="molecule type" value="Genomic_DNA"/>
</dbReference>
<evidence type="ECO:0000313" key="11">
    <source>
        <dbReference type="EMBL" id="CAE6855722.1"/>
    </source>
</evidence>
<evidence type="ECO:0000313" key="12">
    <source>
        <dbReference type="Proteomes" id="UP000675121"/>
    </source>
</evidence>
<dbReference type="CDD" id="cd03487">
    <property type="entry name" value="RT_Bac_retron_II"/>
    <property type="match status" value="1"/>
</dbReference>
<evidence type="ECO:0000256" key="9">
    <source>
        <dbReference type="ARBA" id="ARBA00048173"/>
    </source>
</evidence>
<evidence type="ECO:0000256" key="2">
    <source>
        <dbReference type="ARBA" id="ARBA00022679"/>
    </source>
</evidence>
<comment type="caution">
    <text evidence="11">The sequence shown here is derived from an EMBL/GenBank/DDBJ whole genome shotgun (WGS) entry which is preliminary data.</text>
</comment>
<reference evidence="11" key="1">
    <citation type="submission" date="2021-02" db="EMBL/GenBank/DDBJ databases">
        <authorList>
            <person name="Vanwijnsberghe S."/>
        </authorList>
    </citation>
    <scope>NUCLEOTIDE SEQUENCE</scope>
    <source>
        <strain evidence="11">R-70211</strain>
    </source>
</reference>
<evidence type="ECO:0000259" key="10">
    <source>
        <dbReference type="PROSITE" id="PS50878"/>
    </source>
</evidence>
<evidence type="ECO:0000256" key="6">
    <source>
        <dbReference type="ARBA" id="ARBA00022918"/>
    </source>
</evidence>
<keyword evidence="3" id="KW-0548">Nucleotidyltransferase</keyword>
<keyword evidence="6" id="KW-0695">RNA-directed DNA polymerase</keyword>
<proteinExistence type="inferred from homology"/>
<name>A0A9N8MJR6_9BURK</name>
<dbReference type="PRINTS" id="PR00866">
    <property type="entry name" value="RNADNAPOLMS"/>
</dbReference>
<comment type="similarity">
    <text evidence="8">Belongs to the bacterial reverse transcriptase family.</text>
</comment>
<evidence type="ECO:0000256" key="7">
    <source>
        <dbReference type="ARBA" id="ARBA00023118"/>
    </source>
</evidence>
<evidence type="ECO:0000256" key="3">
    <source>
        <dbReference type="ARBA" id="ARBA00022695"/>
    </source>
</evidence>
<dbReference type="InterPro" id="IPR043502">
    <property type="entry name" value="DNA/RNA_pol_sf"/>
</dbReference>
<feature type="domain" description="Reverse transcriptase" evidence="10">
    <location>
        <begin position="62"/>
        <end position="294"/>
    </location>
</feature>
<keyword evidence="12" id="KW-1185">Reference proteome</keyword>
<dbReference type="InterPro" id="IPR000123">
    <property type="entry name" value="Reverse_transcriptase_msDNA"/>
</dbReference>
<dbReference type="AlphaFoldDB" id="A0A9N8MJR6"/>
<dbReference type="InterPro" id="IPR000477">
    <property type="entry name" value="RT_dom"/>
</dbReference>
<dbReference type="PROSITE" id="PS50878">
    <property type="entry name" value="RT_POL"/>
    <property type="match status" value="1"/>
</dbReference>
<evidence type="ECO:0000256" key="1">
    <source>
        <dbReference type="ARBA" id="ARBA00012493"/>
    </source>
</evidence>
<dbReference type="Pfam" id="PF00078">
    <property type="entry name" value="RVT_1"/>
    <property type="match status" value="1"/>
</dbReference>
<dbReference type="EC" id="2.7.7.49" evidence="1"/>
<dbReference type="GO" id="GO:0003964">
    <property type="term" value="F:RNA-directed DNA polymerase activity"/>
    <property type="evidence" value="ECO:0007669"/>
    <property type="project" value="UniProtKB-KW"/>
</dbReference>
<evidence type="ECO:0000256" key="8">
    <source>
        <dbReference type="ARBA" id="ARBA00034120"/>
    </source>
</evidence>
<keyword evidence="7" id="KW-0051">Antiviral defense</keyword>
<dbReference type="GO" id="GO:0051607">
    <property type="term" value="P:defense response to virus"/>
    <property type="evidence" value="ECO:0007669"/>
    <property type="project" value="UniProtKB-KW"/>
</dbReference>
<evidence type="ECO:0000256" key="4">
    <source>
        <dbReference type="ARBA" id="ARBA00022723"/>
    </source>
</evidence>
<sequence>MRLPQPLLDSQYFLFSSFAELSKALGEAAHPGELAEAERLVLRGLPPVTSRMALATMFGINPGLIWSFENRPRQHYRSFSIPKGRTTRQIDAPRVALKLVQKWLSVHLSRAFQPAEHVYGFVSNRSHVQAAARHVGARWVFSVDIQDFFPSTPVDLVAESLQTIGFGHEGARLLSRLACLRGALAQGAPSSPVLSNICFQHVDEQLILIASRYGVRLTRYADDIVISGTDELPPTLENDVRALFSQGPWRLADQKTQIAQLPDRLKVHGLLVHGEKIRLTKGYRNRLRAYRHLISRGGIQDADLAKVKGHLNYATSVDKEGGDA</sequence>
<keyword evidence="4" id="KW-0479">Metal-binding</keyword>
<evidence type="ECO:0000256" key="5">
    <source>
        <dbReference type="ARBA" id="ARBA00022842"/>
    </source>
</evidence>
<keyword evidence="5" id="KW-0460">Magnesium</keyword>
<comment type="catalytic activity">
    <reaction evidence="9">
        <text>DNA(n) + a 2'-deoxyribonucleoside 5'-triphosphate = DNA(n+1) + diphosphate</text>
        <dbReference type="Rhea" id="RHEA:22508"/>
        <dbReference type="Rhea" id="RHEA-COMP:17339"/>
        <dbReference type="Rhea" id="RHEA-COMP:17340"/>
        <dbReference type="ChEBI" id="CHEBI:33019"/>
        <dbReference type="ChEBI" id="CHEBI:61560"/>
        <dbReference type="ChEBI" id="CHEBI:173112"/>
        <dbReference type="EC" id="2.7.7.49"/>
    </reaction>
</comment>